<accession>D8LVQ3</accession>
<dbReference type="PANTHER" id="PTHR24067">
    <property type="entry name" value="UBIQUITIN-CONJUGATING ENZYME E2"/>
    <property type="match status" value="1"/>
</dbReference>
<dbReference type="FunFam" id="3.10.110.10:FF:000051">
    <property type="entry name" value="ubiquitin-conjugating enzyme E2 R2-like"/>
    <property type="match status" value="1"/>
</dbReference>
<dbReference type="GO" id="GO:0005524">
    <property type="term" value="F:ATP binding"/>
    <property type="evidence" value="ECO:0007669"/>
    <property type="project" value="UniProtKB-UniRule"/>
</dbReference>
<keyword evidence="7" id="KW-1185">Reference proteome</keyword>
<evidence type="ECO:0000313" key="6">
    <source>
        <dbReference type="EMBL" id="CBK19892.2"/>
    </source>
</evidence>
<dbReference type="InterPro" id="IPR016135">
    <property type="entry name" value="UBQ-conjugating_enzyme/RWD"/>
</dbReference>
<proteinExistence type="inferred from homology"/>
<dbReference type="PROSITE" id="PS50127">
    <property type="entry name" value="UBC_2"/>
    <property type="match status" value="1"/>
</dbReference>
<organism evidence="6">
    <name type="scientific">Blastocystis hominis</name>
    <dbReference type="NCBI Taxonomy" id="12968"/>
    <lineage>
        <taxon>Eukaryota</taxon>
        <taxon>Sar</taxon>
        <taxon>Stramenopiles</taxon>
        <taxon>Bigyra</taxon>
        <taxon>Opalozoa</taxon>
        <taxon>Opalinata</taxon>
        <taxon>Blastocystidae</taxon>
        <taxon>Blastocystis</taxon>
    </lineage>
</organism>
<evidence type="ECO:0000313" key="7">
    <source>
        <dbReference type="Proteomes" id="UP000008312"/>
    </source>
</evidence>
<evidence type="ECO:0000256" key="3">
    <source>
        <dbReference type="PROSITE-ProRule" id="PRU10133"/>
    </source>
</evidence>
<dbReference type="SUPFAM" id="SSF54495">
    <property type="entry name" value="UBC-like"/>
    <property type="match status" value="1"/>
</dbReference>
<evidence type="ECO:0000256" key="2">
    <source>
        <dbReference type="ARBA" id="ARBA00022786"/>
    </source>
</evidence>
<dbReference type="AlphaFoldDB" id="D8LVQ3"/>
<keyword evidence="1" id="KW-0808">Transferase</keyword>
<dbReference type="RefSeq" id="XP_012893940.1">
    <property type="nucleotide sequence ID" value="XM_013038486.1"/>
</dbReference>
<keyword evidence="4" id="KW-0067">ATP-binding</keyword>
<comment type="similarity">
    <text evidence="4">Belongs to the ubiquitin-conjugating enzyme family.</text>
</comment>
<dbReference type="Gene3D" id="3.10.110.10">
    <property type="entry name" value="Ubiquitin Conjugating Enzyme"/>
    <property type="match status" value="1"/>
</dbReference>
<dbReference type="SMART" id="SM00212">
    <property type="entry name" value="UBCc"/>
    <property type="match status" value="1"/>
</dbReference>
<dbReference type="OrthoDB" id="19692at2759"/>
<dbReference type="FunCoup" id="D8LVQ3">
    <property type="interactions" value="280"/>
</dbReference>
<name>D8LVQ3_BLAHO</name>
<sequence>MIQNPFSSQFSSLVDKNMSCSIRFNPLDETTERWKTFSPIYGLELTENPPSGISVGLKNDCDLFNWEVIVEGPTGSYYEGGLFRAELSFPSDFPNNPPEMKFISKMWHPNIFEDGKVCISILHAPGVDMFNEFETQEERWRPILSVEAILISVQNMLSEPNENSPANIDAAKQYRDNRAQFKKQVRRTVQDSLEEMWSVCYIQTAKERS</sequence>
<dbReference type="InterPro" id="IPR023313">
    <property type="entry name" value="UBQ-conjugating_AS"/>
</dbReference>
<dbReference type="InterPro" id="IPR050113">
    <property type="entry name" value="Ub_conjugating_enzyme"/>
</dbReference>
<reference evidence="6" key="1">
    <citation type="submission" date="2010-02" db="EMBL/GenBank/DDBJ databases">
        <title>Sequencing and annotation of the Blastocystis hominis genome.</title>
        <authorList>
            <person name="Wincker P."/>
        </authorList>
    </citation>
    <scope>NUCLEOTIDE SEQUENCE</scope>
    <source>
        <strain evidence="6">Singapore isolate B</strain>
    </source>
</reference>
<dbReference type="InParanoid" id="D8LVQ3"/>
<dbReference type="Pfam" id="PF00179">
    <property type="entry name" value="UQ_con"/>
    <property type="match status" value="1"/>
</dbReference>
<protein>
    <recommendedName>
        <fullName evidence="5">UBC core domain-containing protein</fullName>
    </recommendedName>
</protein>
<feature type="domain" description="UBC core" evidence="5">
    <location>
        <begin position="32"/>
        <end position="194"/>
    </location>
</feature>
<dbReference type="OMA" id="MLCLNSQ"/>
<keyword evidence="4" id="KW-0547">Nucleotide-binding</keyword>
<dbReference type="CDD" id="cd23795">
    <property type="entry name" value="UBCc_UBE2G1"/>
    <property type="match status" value="1"/>
</dbReference>
<keyword evidence="2 4" id="KW-0833">Ubl conjugation pathway</keyword>
<evidence type="ECO:0000256" key="1">
    <source>
        <dbReference type="ARBA" id="ARBA00022679"/>
    </source>
</evidence>
<dbReference type="PROSITE" id="PS00183">
    <property type="entry name" value="UBC_1"/>
    <property type="match status" value="1"/>
</dbReference>
<dbReference type="InterPro" id="IPR000608">
    <property type="entry name" value="UBC"/>
</dbReference>
<evidence type="ECO:0000256" key="4">
    <source>
        <dbReference type="RuleBase" id="RU362109"/>
    </source>
</evidence>
<dbReference type="GO" id="GO:0016740">
    <property type="term" value="F:transferase activity"/>
    <property type="evidence" value="ECO:0007669"/>
    <property type="project" value="UniProtKB-KW"/>
</dbReference>
<evidence type="ECO:0000259" key="5">
    <source>
        <dbReference type="PROSITE" id="PS50127"/>
    </source>
</evidence>
<dbReference type="GeneID" id="24917614"/>
<gene>
    <name evidence="6" type="ORF">GSBLH_T00000299001</name>
</gene>
<feature type="active site" description="Glycyl thioester intermediate" evidence="3">
    <location>
        <position position="118"/>
    </location>
</feature>
<dbReference type="Proteomes" id="UP000008312">
    <property type="component" value="Unassembled WGS sequence"/>
</dbReference>
<dbReference type="EMBL" id="FN668638">
    <property type="protein sequence ID" value="CBK19892.2"/>
    <property type="molecule type" value="Genomic_DNA"/>
</dbReference>